<dbReference type="EMBL" id="MJLX01000019">
    <property type="protein sequence ID" value="RLM25370.1"/>
    <property type="molecule type" value="Genomic_DNA"/>
</dbReference>
<comment type="caution">
    <text evidence="2">The sequence shown here is derived from an EMBL/GenBank/DDBJ whole genome shotgun (WGS) entry which is preliminary data.</text>
</comment>
<accession>A0AAE8ESL0</accession>
<feature type="region of interest" description="Disordered" evidence="1">
    <location>
        <begin position="1"/>
        <end position="31"/>
    </location>
</feature>
<evidence type="ECO:0000313" key="3">
    <source>
        <dbReference type="Proteomes" id="UP000285972"/>
    </source>
</evidence>
<protein>
    <recommendedName>
        <fullName evidence="4">Tail fiber protein</fullName>
    </recommendedName>
</protein>
<sequence>MWHLDNQSAVPEMPEPKPRQSNSPRWFGESEMEGGISWPGADWFNIIQAELLNVLRKANIDPDKTTLSQLSDAIHKLGDAALRGDLADGSGTELAGFEKTNAYNVLKYIATRKDLGLPFPVAAGYENDGEQIMFALKKDDEEILLRGGLYAGKKLFGIRRNACVTSFRGGPEEQGRWNSQVTGVANNLQLASYGSPDKVGAYGDIAGSIEETYQALSNVVSFTNDGFITDNPDVLEKAKVGMIVVTDSTPKKWNIIKDINKETGLITGWDNWATATAYVMPSSGEKVQVDPEGKLWTLNYNLILRNGGRAKTGVVAELGIINQNGQQQGVVGIDIVILPGSTSGGDTALVLRGANKTGERWLQSISCRHYTNYGIAFYNSGIGLALADIMCNGDAVSGIEFQAKNTVFSMRWRLGGDGIYAENTVTAFNPQGTVMRQGVLNSVITTDASMSPSIKSYRLNTGSETSSTPKIITLPDTAGIIAGHEQYLKCYGNAPITFKTYGSATVLNVPDGNVANPPVGNGTATVTFYPVAGAEYKLDWDGNSWRIWG</sequence>
<evidence type="ECO:0008006" key="4">
    <source>
        <dbReference type="Google" id="ProtNLM"/>
    </source>
</evidence>
<dbReference type="RefSeq" id="WP_183096787.1">
    <property type="nucleotide sequence ID" value="NZ_CP014137.1"/>
</dbReference>
<reference evidence="2 3" key="1">
    <citation type="submission" date="2016-09" db="EMBL/GenBank/DDBJ databases">
        <authorList>
            <person name="Doonan J."/>
            <person name="Pachebat J.A."/>
            <person name="Golyshin P.N."/>
            <person name="Denman S."/>
            <person name="Mcdonald J.E."/>
        </authorList>
    </citation>
    <scope>NUCLEOTIDE SEQUENCE [LARGE SCALE GENOMIC DNA]</scope>
    <source>
        <strain evidence="2 3">FRB141</strain>
    </source>
</reference>
<evidence type="ECO:0000313" key="2">
    <source>
        <dbReference type="EMBL" id="RLM25370.1"/>
    </source>
</evidence>
<organism evidence="2 3">
    <name type="scientific">Brenneria goodwinii</name>
    <dbReference type="NCBI Taxonomy" id="1109412"/>
    <lineage>
        <taxon>Bacteria</taxon>
        <taxon>Pseudomonadati</taxon>
        <taxon>Pseudomonadota</taxon>
        <taxon>Gammaproteobacteria</taxon>
        <taxon>Enterobacterales</taxon>
        <taxon>Pectobacteriaceae</taxon>
        <taxon>Brenneria</taxon>
    </lineage>
</organism>
<gene>
    <name evidence="2" type="ORF">BIY26_08865</name>
</gene>
<dbReference type="AlphaFoldDB" id="A0AAE8ESL0"/>
<name>A0AAE8ESL0_9GAMM</name>
<dbReference type="GeneID" id="70909843"/>
<dbReference type="KEGG" id="bgj:AWC36_22080"/>
<evidence type="ECO:0000256" key="1">
    <source>
        <dbReference type="SAM" id="MobiDB-lite"/>
    </source>
</evidence>
<proteinExistence type="predicted"/>
<dbReference type="Proteomes" id="UP000285972">
    <property type="component" value="Unassembled WGS sequence"/>
</dbReference>